<protein>
    <submittedName>
        <fullName evidence="7">Nitroreductase</fullName>
    </submittedName>
</protein>
<dbReference type="OrthoDB" id="9812105at2"/>
<proteinExistence type="inferred from homology"/>
<dbReference type="Gene3D" id="3.40.109.10">
    <property type="entry name" value="NADH Oxidase"/>
    <property type="match status" value="1"/>
</dbReference>
<evidence type="ECO:0000313" key="7">
    <source>
        <dbReference type="EMBL" id="SFM23045.1"/>
    </source>
</evidence>
<dbReference type="Proteomes" id="UP000199520">
    <property type="component" value="Unassembled WGS sequence"/>
</dbReference>
<dbReference type="EMBL" id="FOTS01000058">
    <property type="protein sequence ID" value="SFM23045.1"/>
    <property type="molecule type" value="Genomic_DNA"/>
</dbReference>
<dbReference type="InterPro" id="IPR000415">
    <property type="entry name" value="Nitroreductase-like"/>
</dbReference>
<comment type="cofactor">
    <cofactor evidence="1">
        <name>FMN</name>
        <dbReference type="ChEBI" id="CHEBI:58210"/>
    </cofactor>
</comment>
<evidence type="ECO:0000256" key="5">
    <source>
        <dbReference type="ARBA" id="ARBA00023002"/>
    </source>
</evidence>
<keyword evidence="3" id="KW-0285">Flavoprotein</keyword>
<sequence length="198" mass="22405">MTNYYSIDKGAFFMNEVIRTIKNRRSVRLYREEQIAEEELQIIMEAGLWAPSGHNTQPWHITAIQNKELLAHMSNIATKEMAKSPIEWVARMGRSGRNLFYNAPTVLIVSGKQEDEIMMNSAVDCAAAIQNMLLAAESLNIGSCWIGLICFFFADEEEVKKLLLPEGVKPLYAVCLGYKGRANGKGPERKSENINYIR</sequence>
<evidence type="ECO:0000313" key="8">
    <source>
        <dbReference type="Proteomes" id="UP000199520"/>
    </source>
</evidence>
<reference evidence="8" key="1">
    <citation type="submission" date="2016-10" db="EMBL/GenBank/DDBJ databases">
        <authorList>
            <person name="Varghese N."/>
            <person name="Submissions S."/>
        </authorList>
    </citation>
    <scope>NUCLEOTIDE SEQUENCE [LARGE SCALE GENOMIC DNA]</scope>
    <source>
        <strain evidence="8">DSM 13327</strain>
    </source>
</reference>
<evidence type="ECO:0000256" key="4">
    <source>
        <dbReference type="ARBA" id="ARBA00022643"/>
    </source>
</evidence>
<keyword evidence="5" id="KW-0560">Oxidoreductase</keyword>
<dbReference type="STRING" id="1123291.SAMN04490355_10582"/>
<dbReference type="CDD" id="cd02062">
    <property type="entry name" value="Nitro_FMN_reductase"/>
    <property type="match status" value="1"/>
</dbReference>
<dbReference type="Pfam" id="PF00881">
    <property type="entry name" value="Nitroreductase"/>
    <property type="match status" value="1"/>
</dbReference>
<comment type="similarity">
    <text evidence="2">Belongs to the nitroreductase family.</text>
</comment>
<dbReference type="PANTHER" id="PTHR43673">
    <property type="entry name" value="NAD(P)H NITROREDUCTASE YDGI-RELATED"/>
    <property type="match status" value="1"/>
</dbReference>
<organism evidence="7 8">
    <name type="scientific">Pelosinus propionicus DSM 13327</name>
    <dbReference type="NCBI Taxonomy" id="1123291"/>
    <lineage>
        <taxon>Bacteria</taxon>
        <taxon>Bacillati</taxon>
        <taxon>Bacillota</taxon>
        <taxon>Negativicutes</taxon>
        <taxon>Selenomonadales</taxon>
        <taxon>Sporomusaceae</taxon>
        <taxon>Pelosinus</taxon>
    </lineage>
</organism>
<dbReference type="InterPro" id="IPR029479">
    <property type="entry name" value="Nitroreductase"/>
</dbReference>
<feature type="domain" description="Nitroreductase" evidence="6">
    <location>
        <begin position="21"/>
        <end position="178"/>
    </location>
</feature>
<accession>A0A1I4P5Z8</accession>
<keyword evidence="8" id="KW-1185">Reference proteome</keyword>
<name>A0A1I4P5Z8_9FIRM</name>
<evidence type="ECO:0000256" key="3">
    <source>
        <dbReference type="ARBA" id="ARBA00022630"/>
    </source>
</evidence>
<dbReference type="PANTHER" id="PTHR43673:SF2">
    <property type="entry name" value="NITROREDUCTASE"/>
    <property type="match status" value="1"/>
</dbReference>
<dbReference type="AlphaFoldDB" id="A0A1I4P5Z8"/>
<dbReference type="GO" id="GO:0016491">
    <property type="term" value="F:oxidoreductase activity"/>
    <property type="evidence" value="ECO:0007669"/>
    <property type="project" value="UniProtKB-KW"/>
</dbReference>
<gene>
    <name evidence="7" type="ORF">SAMN04490355_10582</name>
</gene>
<evidence type="ECO:0000256" key="1">
    <source>
        <dbReference type="ARBA" id="ARBA00001917"/>
    </source>
</evidence>
<evidence type="ECO:0000256" key="2">
    <source>
        <dbReference type="ARBA" id="ARBA00007118"/>
    </source>
</evidence>
<evidence type="ECO:0000259" key="6">
    <source>
        <dbReference type="Pfam" id="PF00881"/>
    </source>
</evidence>
<keyword evidence="4" id="KW-0288">FMN</keyword>
<dbReference type="SUPFAM" id="SSF55469">
    <property type="entry name" value="FMN-dependent nitroreductase-like"/>
    <property type="match status" value="1"/>
</dbReference>